<gene>
    <name evidence="4" type="ORF">CK556_00975</name>
</gene>
<dbReference type="PANTHER" id="PTHR43976">
    <property type="entry name" value="SHORT CHAIN DEHYDROGENASE"/>
    <property type="match status" value="1"/>
</dbReference>
<protein>
    <submittedName>
        <fullName evidence="4">Oxidoreductase</fullName>
    </submittedName>
</protein>
<evidence type="ECO:0000313" key="4">
    <source>
        <dbReference type="EMBL" id="ASZ08930.1"/>
    </source>
</evidence>
<dbReference type="PRINTS" id="PR00081">
    <property type="entry name" value="GDHRDH"/>
</dbReference>
<dbReference type="Proteomes" id="UP000232229">
    <property type="component" value="Chromosome"/>
</dbReference>
<dbReference type="KEGG" id="mchc:CK556_00975"/>
<organism evidence="4 5">
    <name type="scientific">Mesoplasma chauliocola</name>
    <dbReference type="NCBI Taxonomy" id="216427"/>
    <lineage>
        <taxon>Bacteria</taxon>
        <taxon>Bacillati</taxon>
        <taxon>Mycoplasmatota</taxon>
        <taxon>Mollicutes</taxon>
        <taxon>Entomoplasmatales</taxon>
        <taxon>Entomoplasmataceae</taxon>
        <taxon>Mesoplasma</taxon>
    </lineage>
</organism>
<evidence type="ECO:0000256" key="3">
    <source>
        <dbReference type="RuleBase" id="RU000363"/>
    </source>
</evidence>
<sequence>MKNKVWFITGASQGFGLGITKKLLEQGHQVAATTRNPQKLIDELGANENLLALKVDLSNQKEIDTAVEQTVAKFGTIDILLNNAGYGQLWTFEESTDQQIRDCFEINFFGTINVTRAVLPVMRKQKYGHIFTTSSIWGYVGVPYNSTYAAVKFATDGWTESISHELKPFGITVSCIKPGGFRTNFLSSGSLITGEETIADYKEGRDEWFNNLASFDKQQDGDPERYCDFVINITKNENVPPIHIFTGRDSYQYAEEKIKQIREDMETIKTEATDLHVR</sequence>
<dbReference type="PRINTS" id="PR00080">
    <property type="entry name" value="SDRFAMILY"/>
</dbReference>
<dbReference type="PANTHER" id="PTHR43976:SF16">
    <property type="entry name" value="SHORT-CHAIN DEHYDROGENASE_REDUCTASE FAMILY PROTEIN"/>
    <property type="match status" value="1"/>
</dbReference>
<dbReference type="Pfam" id="PF00106">
    <property type="entry name" value="adh_short"/>
    <property type="match status" value="1"/>
</dbReference>
<comment type="similarity">
    <text evidence="1 3">Belongs to the short-chain dehydrogenases/reductases (SDR) family.</text>
</comment>
<dbReference type="GO" id="GO:0016491">
    <property type="term" value="F:oxidoreductase activity"/>
    <property type="evidence" value="ECO:0007669"/>
    <property type="project" value="UniProtKB-KW"/>
</dbReference>
<keyword evidence="2" id="KW-0560">Oxidoreductase</keyword>
<dbReference type="InterPro" id="IPR051911">
    <property type="entry name" value="SDR_oxidoreductase"/>
</dbReference>
<dbReference type="RefSeq" id="WP_027875217.1">
    <property type="nucleotide sequence ID" value="NZ_CP023173.1"/>
</dbReference>
<reference evidence="4 5" key="1">
    <citation type="submission" date="2017-08" db="EMBL/GenBank/DDBJ databases">
        <title>Complete Genome Sequence of Mesoplasma chauliocola.</title>
        <authorList>
            <person name="Knight T.F.Jr."/>
            <person name="Citino T."/>
        </authorList>
    </citation>
    <scope>NUCLEOTIDE SEQUENCE [LARGE SCALE GENOMIC DNA]</scope>
    <source>
        <strain evidence="4 5">CHPA-2</strain>
    </source>
</reference>
<dbReference type="InterPro" id="IPR036291">
    <property type="entry name" value="NAD(P)-bd_dom_sf"/>
</dbReference>
<proteinExistence type="inferred from homology"/>
<dbReference type="AlphaFoldDB" id="A0A249SMU0"/>
<evidence type="ECO:0000313" key="5">
    <source>
        <dbReference type="Proteomes" id="UP000232229"/>
    </source>
</evidence>
<keyword evidence="5" id="KW-1185">Reference proteome</keyword>
<evidence type="ECO:0000256" key="1">
    <source>
        <dbReference type="ARBA" id="ARBA00006484"/>
    </source>
</evidence>
<dbReference type="EMBL" id="CP023173">
    <property type="protein sequence ID" value="ASZ08930.1"/>
    <property type="molecule type" value="Genomic_DNA"/>
</dbReference>
<dbReference type="InterPro" id="IPR002347">
    <property type="entry name" value="SDR_fam"/>
</dbReference>
<dbReference type="CDD" id="cd05374">
    <property type="entry name" value="17beta-HSD-like_SDR_c"/>
    <property type="match status" value="1"/>
</dbReference>
<evidence type="ECO:0000256" key="2">
    <source>
        <dbReference type="ARBA" id="ARBA00023002"/>
    </source>
</evidence>
<name>A0A249SMU0_9MOLU</name>
<accession>A0A249SMU0</accession>
<dbReference type="Gene3D" id="3.40.50.720">
    <property type="entry name" value="NAD(P)-binding Rossmann-like Domain"/>
    <property type="match status" value="1"/>
</dbReference>
<dbReference type="SUPFAM" id="SSF51735">
    <property type="entry name" value="NAD(P)-binding Rossmann-fold domains"/>
    <property type="match status" value="1"/>
</dbReference>